<gene>
    <name evidence="1" type="ORF">LARSCL_LOCUS10849</name>
</gene>
<dbReference type="EMBL" id="CAXIEN010000129">
    <property type="protein sequence ID" value="CAL1280245.1"/>
    <property type="molecule type" value="Genomic_DNA"/>
</dbReference>
<organism evidence="1 2">
    <name type="scientific">Larinioides sclopetarius</name>
    <dbReference type="NCBI Taxonomy" id="280406"/>
    <lineage>
        <taxon>Eukaryota</taxon>
        <taxon>Metazoa</taxon>
        <taxon>Ecdysozoa</taxon>
        <taxon>Arthropoda</taxon>
        <taxon>Chelicerata</taxon>
        <taxon>Arachnida</taxon>
        <taxon>Araneae</taxon>
        <taxon>Araneomorphae</taxon>
        <taxon>Entelegynae</taxon>
        <taxon>Araneoidea</taxon>
        <taxon>Araneidae</taxon>
        <taxon>Larinioides</taxon>
    </lineage>
</organism>
<accession>A0AAV2AAX9</accession>
<evidence type="ECO:0000313" key="2">
    <source>
        <dbReference type="Proteomes" id="UP001497382"/>
    </source>
</evidence>
<dbReference type="Proteomes" id="UP001497382">
    <property type="component" value="Unassembled WGS sequence"/>
</dbReference>
<name>A0AAV2AAX9_9ARAC</name>
<dbReference type="AlphaFoldDB" id="A0AAV2AAX9"/>
<feature type="non-terminal residue" evidence="1">
    <location>
        <position position="50"/>
    </location>
</feature>
<proteinExistence type="predicted"/>
<keyword evidence="2" id="KW-1185">Reference proteome</keyword>
<sequence>MEIEVIEPRNMVAGHKLRQAFVIIVVKTKQYTISNKSSSIFRRVISEIKT</sequence>
<comment type="caution">
    <text evidence="1">The sequence shown here is derived from an EMBL/GenBank/DDBJ whole genome shotgun (WGS) entry which is preliminary data.</text>
</comment>
<reference evidence="1 2" key="1">
    <citation type="submission" date="2024-04" db="EMBL/GenBank/DDBJ databases">
        <authorList>
            <person name="Rising A."/>
            <person name="Reimegard J."/>
            <person name="Sonavane S."/>
            <person name="Akerstrom W."/>
            <person name="Nylinder S."/>
            <person name="Hedman E."/>
            <person name="Kallberg Y."/>
        </authorList>
    </citation>
    <scope>NUCLEOTIDE SEQUENCE [LARGE SCALE GENOMIC DNA]</scope>
</reference>
<evidence type="ECO:0000313" key="1">
    <source>
        <dbReference type="EMBL" id="CAL1280245.1"/>
    </source>
</evidence>
<protein>
    <submittedName>
        <fullName evidence="1">Uncharacterized protein</fullName>
    </submittedName>
</protein>